<feature type="compositionally biased region" description="Basic and acidic residues" evidence="1">
    <location>
        <begin position="677"/>
        <end position="688"/>
    </location>
</feature>
<protein>
    <submittedName>
        <fullName evidence="3">Flocculation protein FLO11-like</fullName>
    </submittedName>
</protein>
<dbReference type="EMBL" id="SSTE01004567">
    <property type="protein sequence ID" value="KAA0062468.1"/>
    <property type="molecule type" value="Genomic_DNA"/>
</dbReference>
<feature type="compositionally biased region" description="Low complexity" evidence="1">
    <location>
        <begin position="654"/>
        <end position="675"/>
    </location>
</feature>
<feature type="region of interest" description="Disordered" evidence="1">
    <location>
        <begin position="586"/>
        <end position="717"/>
    </location>
</feature>
<organism evidence="3 4">
    <name type="scientific">Cucumis melo var. makuwa</name>
    <name type="common">Oriental melon</name>
    <dbReference type="NCBI Taxonomy" id="1194695"/>
    <lineage>
        <taxon>Eukaryota</taxon>
        <taxon>Viridiplantae</taxon>
        <taxon>Streptophyta</taxon>
        <taxon>Embryophyta</taxon>
        <taxon>Tracheophyta</taxon>
        <taxon>Spermatophyta</taxon>
        <taxon>Magnoliopsida</taxon>
        <taxon>eudicotyledons</taxon>
        <taxon>Gunneridae</taxon>
        <taxon>Pentapetalae</taxon>
        <taxon>rosids</taxon>
        <taxon>fabids</taxon>
        <taxon>Cucurbitales</taxon>
        <taxon>Cucurbitaceae</taxon>
        <taxon>Benincaseae</taxon>
        <taxon>Cucumis</taxon>
    </lineage>
</organism>
<sequence length="998" mass="110487">MTTKEVWTSQKKRITGNEVKTIFVRERYTRNNEAENAKVKFMKDVVLPDIMLASPKIDEMWLIIRTKSSSVELGCQTIVITGTREGVTVSTETVSSDSAEACVSEGSVSVLQQTNECSTKLIDTASSSIHKIMLPTHVVKNHPPSSIIGDVHSGIYAKVVANVCYTSTMEPTTITTALTDEQWILAMQEKLLQFERNQVWTFVPKPPHVDVVGTKWIFKNKTDEQGRVIRNKARLVAQGYSQIKELDFGETFAPVARLEAIRLLLSFSCFRGFKLFQMDVKSAFLNGYLSEEVYVPQPKVFVDLIHHDHVYKLQKALYGLKQASKACQIKGEFELSMVGELTFFLGFQIKQEETDIFFSQEKYAKNLISKFGMDKAKPKSTPAATHLKMTKDSTGEKVDSHLSRSIIGSLHYLIASRPNIAFAGTVMQTGRNARMIERAYLKYPPPFRYFNARLLIMVSTRFKAYQLSASSSSHCFAISNGSVSMAPSSPKSKVRRSVAAIIEGLHSPLTSPIRSSHVRRPSDLVFPVTIKKEVPEVSPPHTFHPFVSSSMPATKTSVETVVLDSDSSDSDNNVVLSTLLHHKARHHNNESLTPLQPRPTSSSPPRDASLSKEVPPRTTDQGKSSAAPSYLPDSLPTDVDDASDETDEDYVLGTEETTVPEETSTSSEASVSSSENRPLEPRSPEGSRESSIPMSPPRHVGSSSGPRRPPVKGHRVISTKADQRKIPLNVPSFLIDGVSFHSEEDAHKWKYVVKRRIADEANISDQYNLCPTILELIRMAGLTHTMSEVGPFYPRLICELIVNLPSDFNDPSVKEYHKLSVASLTVKYAILHRIGISNWISCTYASTISTSLGHFVYLMGIRVKVNVGESIFNHLLRHVNTFAIHIPIFFPRILSGFILAQQQTILTLVDIVGPAPRVIPLSMRLFQGSHIPDVTAAFANAPEGTSAAAATNSTVGQPLLLSIPLANCLLHALMVESCSLTRQISELSDRRTVLDAIL</sequence>
<dbReference type="Proteomes" id="UP000321393">
    <property type="component" value="Unassembled WGS sequence"/>
</dbReference>
<feature type="compositionally biased region" description="Polar residues" evidence="1">
    <location>
        <begin position="618"/>
        <end position="627"/>
    </location>
</feature>
<accession>A0A5A7V4G0</accession>
<gene>
    <name evidence="3" type="ORF">E6C27_scaffold130G00570</name>
</gene>
<feature type="compositionally biased region" description="Acidic residues" evidence="1">
    <location>
        <begin position="638"/>
        <end position="650"/>
    </location>
</feature>
<feature type="compositionally biased region" description="Polar residues" evidence="1">
    <location>
        <begin position="590"/>
        <end position="604"/>
    </location>
</feature>
<comment type="caution">
    <text evidence="3">The sequence shown here is derived from an EMBL/GenBank/DDBJ whole genome shotgun (WGS) entry which is preliminary data.</text>
</comment>
<proteinExistence type="predicted"/>
<dbReference type="OrthoDB" id="1709798at2759"/>
<reference evidence="3 4" key="1">
    <citation type="submission" date="2019-08" db="EMBL/GenBank/DDBJ databases">
        <title>Draft genome sequences of two oriental melons (Cucumis melo L. var makuwa).</title>
        <authorList>
            <person name="Kwon S.-Y."/>
        </authorList>
    </citation>
    <scope>NUCLEOTIDE SEQUENCE [LARGE SCALE GENOMIC DNA]</scope>
    <source>
        <strain evidence="4">cv. SW 3</strain>
        <tissue evidence="3">Leaf</tissue>
    </source>
</reference>
<evidence type="ECO:0000313" key="3">
    <source>
        <dbReference type="EMBL" id="KAA0062468.1"/>
    </source>
</evidence>
<name>A0A5A7V4G0_CUCMM</name>
<dbReference type="Pfam" id="PF07727">
    <property type="entry name" value="RVT_2"/>
    <property type="match status" value="1"/>
</dbReference>
<feature type="domain" description="Reverse transcriptase Ty1/copia-type" evidence="2">
    <location>
        <begin position="197"/>
        <end position="326"/>
    </location>
</feature>
<dbReference type="InterPro" id="IPR013103">
    <property type="entry name" value="RVT_2"/>
</dbReference>
<evidence type="ECO:0000259" key="2">
    <source>
        <dbReference type="Pfam" id="PF07727"/>
    </source>
</evidence>
<evidence type="ECO:0000313" key="4">
    <source>
        <dbReference type="Proteomes" id="UP000321393"/>
    </source>
</evidence>
<dbReference type="AlphaFoldDB" id="A0A5A7V4G0"/>
<evidence type="ECO:0000256" key="1">
    <source>
        <dbReference type="SAM" id="MobiDB-lite"/>
    </source>
</evidence>